<dbReference type="GO" id="GO:0005886">
    <property type="term" value="C:plasma membrane"/>
    <property type="evidence" value="ECO:0007669"/>
    <property type="project" value="UniProtKB-SubCell"/>
</dbReference>
<evidence type="ECO:0000256" key="11">
    <source>
        <dbReference type="ARBA" id="ARBA00023225"/>
    </source>
</evidence>
<comment type="function">
    <text evidence="12">Plays a role in the flagellum-specific transport system.</text>
</comment>
<proteinExistence type="inferred from homology"/>
<dbReference type="PROSITE" id="PS01060">
    <property type="entry name" value="FLIP_1"/>
    <property type="match status" value="1"/>
</dbReference>
<name>A0A497E578_UNCAE</name>
<evidence type="ECO:0000256" key="9">
    <source>
        <dbReference type="ARBA" id="ARBA00023136"/>
    </source>
</evidence>
<comment type="subcellular location">
    <subcellularLocation>
        <location evidence="12">Cell membrane</location>
        <topology evidence="12">Multi-pass membrane protein</topology>
    </subcellularLocation>
    <subcellularLocation>
        <location evidence="12">Bacterial flagellum basal body</location>
    </subcellularLocation>
</comment>
<evidence type="ECO:0000256" key="10">
    <source>
        <dbReference type="ARBA" id="ARBA00023143"/>
    </source>
</evidence>
<dbReference type="Pfam" id="PF00813">
    <property type="entry name" value="FliP"/>
    <property type="match status" value="1"/>
</dbReference>
<reference evidence="14 15" key="1">
    <citation type="submission" date="2018-06" db="EMBL/GenBank/DDBJ databases">
        <title>Extensive metabolic versatility and redundancy in microbially diverse, dynamic hydrothermal sediments.</title>
        <authorList>
            <person name="Dombrowski N."/>
            <person name="Teske A."/>
            <person name="Baker B.J."/>
        </authorList>
    </citation>
    <scope>NUCLEOTIDE SEQUENCE [LARGE SCALE GENOMIC DNA]</scope>
    <source>
        <strain evidence="14">B47_G16</strain>
    </source>
</reference>
<organism evidence="14 15">
    <name type="scientific">Aerophobetes bacterium</name>
    <dbReference type="NCBI Taxonomy" id="2030807"/>
    <lineage>
        <taxon>Bacteria</taxon>
        <taxon>Candidatus Aerophobota</taxon>
    </lineage>
</organism>
<keyword evidence="10" id="KW-0975">Bacterial flagellum</keyword>
<evidence type="ECO:0000256" key="8">
    <source>
        <dbReference type="ARBA" id="ARBA00022989"/>
    </source>
</evidence>
<keyword evidence="5 12" id="KW-0812">Transmembrane</keyword>
<keyword evidence="8 12" id="KW-1133">Transmembrane helix</keyword>
<evidence type="ECO:0000256" key="1">
    <source>
        <dbReference type="ARBA" id="ARBA00006257"/>
    </source>
</evidence>
<evidence type="ECO:0000256" key="6">
    <source>
        <dbReference type="ARBA" id="ARBA00022795"/>
    </source>
</evidence>
<evidence type="ECO:0000256" key="2">
    <source>
        <dbReference type="ARBA" id="ARBA00021714"/>
    </source>
</evidence>
<evidence type="ECO:0000313" key="14">
    <source>
        <dbReference type="EMBL" id="RLE08041.1"/>
    </source>
</evidence>
<gene>
    <name evidence="12 14" type="primary">fliP</name>
    <name evidence="14" type="ORF">DRJ00_07010</name>
</gene>
<dbReference type="Proteomes" id="UP000279422">
    <property type="component" value="Unassembled WGS sequence"/>
</dbReference>
<evidence type="ECO:0000313" key="15">
    <source>
        <dbReference type="Proteomes" id="UP000279422"/>
    </source>
</evidence>
<dbReference type="PRINTS" id="PR00951">
    <property type="entry name" value="FLGBIOSNFLIP"/>
</dbReference>
<evidence type="ECO:0000256" key="3">
    <source>
        <dbReference type="ARBA" id="ARBA00022448"/>
    </source>
</evidence>
<evidence type="ECO:0000256" key="5">
    <source>
        <dbReference type="ARBA" id="ARBA00022692"/>
    </source>
</evidence>
<dbReference type="GO" id="GO:0009306">
    <property type="term" value="P:protein secretion"/>
    <property type="evidence" value="ECO:0007669"/>
    <property type="project" value="UniProtKB-UniRule"/>
</dbReference>
<comment type="similarity">
    <text evidence="1 12">Belongs to the FliP/MopC/SpaP family.</text>
</comment>
<dbReference type="InterPro" id="IPR005838">
    <property type="entry name" value="T3SS_IM_P"/>
</dbReference>
<evidence type="ECO:0000256" key="12">
    <source>
        <dbReference type="RuleBase" id="RU362069"/>
    </source>
</evidence>
<evidence type="ECO:0000256" key="13">
    <source>
        <dbReference type="SAM" id="SignalP"/>
    </source>
</evidence>
<evidence type="ECO:0000256" key="4">
    <source>
        <dbReference type="ARBA" id="ARBA00022475"/>
    </source>
</evidence>
<feature type="transmembrane region" description="Helical" evidence="12">
    <location>
        <begin position="62"/>
        <end position="92"/>
    </location>
</feature>
<keyword evidence="9 12" id="KW-0472">Membrane</keyword>
<keyword evidence="7 12" id="KW-0653">Protein transport</keyword>
<feature type="chain" id="PRO_5019807953" description="Flagellar biosynthetic protein FliP" evidence="13">
    <location>
        <begin position="25"/>
        <end position="262"/>
    </location>
</feature>
<dbReference type="NCBIfam" id="TIGR01103">
    <property type="entry name" value="fliP"/>
    <property type="match status" value="1"/>
</dbReference>
<feature type="transmembrane region" description="Helical" evidence="12">
    <location>
        <begin position="104"/>
        <end position="123"/>
    </location>
</feature>
<dbReference type="PANTHER" id="PTHR30587:SF0">
    <property type="entry name" value="FLAGELLAR BIOSYNTHETIC PROTEIN FLIP"/>
    <property type="match status" value="1"/>
</dbReference>
<dbReference type="PRINTS" id="PR01302">
    <property type="entry name" value="TYPE3IMPPROT"/>
</dbReference>
<sequence length="262" mass="29711">MLKQHRNKLFLLIILLGTALFALAEAGWAQSTSSSSMSVIPKINIEIEGATEPQKVNIAIQILALLTALSLAPAFFIMMTSFTRIIVIFSFLRHALSTQQMPPNQILIGLAIFLTIFIMAPTWTQVKEKALEPYLKGEMTQKEAWEEGIKYVRSFMFRQTRKDDLTLFINLSKMKRPKNPEEVPTYVLIPAFITSELKTAFQIGFILYVPFLIIDIVVSSVLMSMGMFMLPPIMISLPFKILLFVLVDGWDLVIRSLVSSFR</sequence>
<accession>A0A497E578</accession>
<dbReference type="GO" id="GO:0009425">
    <property type="term" value="C:bacterial-type flagellum basal body"/>
    <property type="evidence" value="ECO:0007669"/>
    <property type="project" value="UniProtKB-SubCell"/>
</dbReference>
<keyword evidence="11 12" id="KW-1006">Bacterial flagellum protein export</keyword>
<keyword evidence="14" id="KW-0966">Cell projection</keyword>
<dbReference type="EMBL" id="QMPZ01000122">
    <property type="protein sequence ID" value="RLE08041.1"/>
    <property type="molecule type" value="Genomic_DNA"/>
</dbReference>
<keyword evidence="13" id="KW-0732">Signal</keyword>
<protein>
    <recommendedName>
        <fullName evidence="2 12">Flagellar biosynthetic protein FliP</fullName>
    </recommendedName>
</protein>
<keyword evidence="3 12" id="KW-0813">Transport</keyword>
<evidence type="ECO:0000256" key="7">
    <source>
        <dbReference type="ARBA" id="ARBA00022927"/>
    </source>
</evidence>
<dbReference type="AlphaFoldDB" id="A0A497E578"/>
<dbReference type="PROSITE" id="PS01061">
    <property type="entry name" value="FLIP_2"/>
    <property type="match status" value="1"/>
</dbReference>
<dbReference type="PANTHER" id="PTHR30587">
    <property type="entry name" value="FLAGELLAR BIOSYNTHETIC PROTEIN FLIP"/>
    <property type="match status" value="1"/>
</dbReference>
<keyword evidence="14" id="KW-0282">Flagellum</keyword>
<feature type="signal peptide" evidence="13">
    <location>
        <begin position="1"/>
        <end position="24"/>
    </location>
</feature>
<dbReference type="GO" id="GO:0044781">
    <property type="term" value="P:bacterial-type flagellum organization"/>
    <property type="evidence" value="ECO:0007669"/>
    <property type="project" value="UniProtKB-UniRule"/>
</dbReference>
<dbReference type="NCBIfam" id="NF009438">
    <property type="entry name" value="PRK12797.1"/>
    <property type="match status" value="1"/>
</dbReference>
<comment type="caution">
    <text evidence="14">The sequence shown here is derived from an EMBL/GenBank/DDBJ whole genome shotgun (WGS) entry which is preliminary data.</text>
</comment>
<comment type="caution">
    <text evidence="12">Lacks conserved residue(s) required for the propagation of feature annotation.</text>
</comment>
<keyword evidence="4 12" id="KW-1003">Cell membrane</keyword>
<keyword evidence="6 12" id="KW-1005">Bacterial flagellum biogenesis</keyword>
<keyword evidence="14" id="KW-0969">Cilium</keyword>
<dbReference type="InterPro" id="IPR005837">
    <property type="entry name" value="FliP"/>
</dbReference>
<feature type="transmembrane region" description="Helical" evidence="12">
    <location>
        <begin position="205"/>
        <end position="229"/>
    </location>
</feature>